<evidence type="ECO:0000313" key="2">
    <source>
        <dbReference type="EMBL" id="ELK15676.1"/>
    </source>
</evidence>
<organism evidence="2 3">
    <name type="scientific">Pteropus alecto</name>
    <name type="common">Black flying fox</name>
    <dbReference type="NCBI Taxonomy" id="9402"/>
    <lineage>
        <taxon>Eukaryota</taxon>
        <taxon>Metazoa</taxon>
        <taxon>Chordata</taxon>
        <taxon>Craniata</taxon>
        <taxon>Vertebrata</taxon>
        <taxon>Euteleostomi</taxon>
        <taxon>Mammalia</taxon>
        <taxon>Eutheria</taxon>
        <taxon>Laurasiatheria</taxon>
        <taxon>Chiroptera</taxon>
        <taxon>Yinpterochiroptera</taxon>
        <taxon>Pteropodoidea</taxon>
        <taxon>Pteropodidae</taxon>
        <taxon>Pteropodinae</taxon>
        <taxon>Pteropus</taxon>
    </lineage>
</organism>
<reference evidence="3" key="1">
    <citation type="journal article" date="2013" name="Science">
        <title>Comparative analysis of bat genomes provides insight into the evolution of flight and immunity.</title>
        <authorList>
            <person name="Zhang G."/>
            <person name="Cowled C."/>
            <person name="Shi Z."/>
            <person name="Huang Z."/>
            <person name="Bishop-Lilly K.A."/>
            <person name="Fang X."/>
            <person name="Wynne J.W."/>
            <person name="Xiong Z."/>
            <person name="Baker M.L."/>
            <person name="Zhao W."/>
            <person name="Tachedjian M."/>
            <person name="Zhu Y."/>
            <person name="Zhou P."/>
            <person name="Jiang X."/>
            <person name="Ng J."/>
            <person name="Yang L."/>
            <person name="Wu L."/>
            <person name="Xiao J."/>
            <person name="Feng Y."/>
            <person name="Chen Y."/>
            <person name="Sun X."/>
            <person name="Zhang Y."/>
            <person name="Marsh G.A."/>
            <person name="Crameri G."/>
            <person name="Broder C.C."/>
            <person name="Frey K.G."/>
            <person name="Wang L.F."/>
            <person name="Wang J."/>
        </authorList>
    </citation>
    <scope>NUCLEOTIDE SEQUENCE [LARGE SCALE GENOMIC DNA]</scope>
</reference>
<proteinExistence type="predicted"/>
<sequence>MTSAQPWDLEPEAEASEKPSPLSGFWCGACVSGSYFFRRASQKGNCCSLRLWTRSADGQRALALLPMSLPEKCQGQLQGPVSTSPDCPPGASYFEPL</sequence>
<dbReference type="InParanoid" id="L5KXE9"/>
<dbReference type="EMBL" id="KB030535">
    <property type="protein sequence ID" value="ELK15676.1"/>
    <property type="molecule type" value="Genomic_DNA"/>
</dbReference>
<name>L5KXE9_PTEAL</name>
<protein>
    <submittedName>
        <fullName evidence="2">Uncharacterized protein</fullName>
    </submittedName>
</protein>
<keyword evidence="3" id="KW-1185">Reference proteome</keyword>
<gene>
    <name evidence="2" type="ORF">PAL_GLEAN10005736</name>
</gene>
<evidence type="ECO:0000313" key="3">
    <source>
        <dbReference type="Proteomes" id="UP000010552"/>
    </source>
</evidence>
<feature type="region of interest" description="Disordered" evidence="1">
    <location>
        <begin position="1"/>
        <end position="23"/>
    </location>
</feature>
<dbReference type="AlphaFoldDB" id="L5KXE9"/>
<evidence type="ECO:0000256" key="1">
    <source>
        <dbReference type="SAM" id="MobiDB-lite"/>
    </source>
</evidence>
<dbReference type="Proteomes" id="UP000010552">
    <property type="component" value="Unassembled WGS sequence"/>
</dbReference>
<accession>L5KXE9</accession>